<dbReference type="Gene3D" id="3.30.40.10">
    <property type="entry name" value="Zinc/RING finger domain, C3HC4 (zinc finger)"/>
    <property type="match status" value="1"/>
</dbReference>
<dbReference type="InterPro" id="IPR011011">
    <property type="entry name" value="Znf_FYVE_PHD"/>
</dbReference>
<dbReference type="AlphaFoldDB" id="A0A9D4F3J4"/>
<proteinExistence type="predicted"/>
<reference evidence="1" key="1">
    <citation type="journal article" date="2019" name="bioRxiv">
        <title>The Genome of the Zebra Mussel, Dreissena polymorpha: A Resource for Invasive Species Research.</title>
        <authorList>
            <person name="McCartney M.A."/>
            <person name="Auch B."/>
            <person name="Kono T."/>
            <person name="Mallez S."/>
            <person name="Zhang Y."/>
            <person name="Obille A."/>
            <person name="Becker A."/>
            <person name="Abrahante J.E."/>
            <person name="Garbe J."/>
            <person name="Badalamenti J.P."/>
            <person name="Herman A."/>
            <person name="Mangelson H."/>
            <person name="Liachko I."/>
            <person name="Sullivan S."/>
            <person name="Sone E.D."/>
            <person name="Koren S."/>
            <person name="Silverstein K.A.T."/>
            <person name="Beckman K.B."/>
            <person name="Gohl D.M."/>
        </authorList>
    </citation>
    <scope>NUCLEOTIDE SEQUENCE</scope>
    <source>
        <strain evidence="1">Duluth1</strain>
        <tissue evidence="1">Whole animal</tissue>
    </source>
</reference>
<dbReference type="Proteomes" id="UP000828390">
    <property type="component" value="Unassembled WGS sequence"/>
</dbReference>
<organism evidence="1 2">
    <name type="scientific">Dreissena polymorpha</name>
    <name type="common">Zebra mussel</name>
    <name type="synonym">Mytilus polymorpha</name>
    <dbReference type="NCBI Taxonomy" id="45954"/>
    <lineage>
        <taxon>Eukaryota</taxon>
        <taxon>Metazoa</taxon>
        <taxon>Spiralia</taxon>
        <taxon>Lophotrochozoa</taxon>
        <taxon>Mollusca</taxon>
        <taxon>Bivalvia</taxon>
        <taxon>Autobranchia</taxon>
        <taxon>Heteroconchia</taxon>
        <taxon>Euheterodonta</taxon>
        <taxon>Imparidentia</taxon>
        <taxon>Neoheterodontei</taxon>
        <taxon>Myida</taxon>
        <taxon>Dreissenoidea</taxon>
        <taxon>Dreissenidae</taxon>
        <taxon>Dreissena</taxon>
    </lineage>
</organism>
<sequence>MAEEYPCVYCERNVGEDDRAISYDECERWQHPSCETGVSLRQYRKMMKGEVVVEWKRCECSQPVPMDATPEVEVPMDATLEVPEIPEANDIL</sequence>
<dbReference type="InterPro" id="IPR013083">
    <property type="entry name" value="Znf_RING/FYVE/PHD"/>
</dbReference>
<name>A0A9D4F3J4_DREPO</name>
<protein>
    <recommendedName>
        <fullName evidence="3">PHD-type domain-containing protein</fullName>
    </recommendedName>
</protein>
<gene>
    <name evidence="1" type="ORF">DPMN_168854</name>
</gene>
<evidence type="ECO:0000313" key="2">
    <source>
        <dbReference type="Proteomes" id="UP000828390"/>
    </source>
</evidence>
<keyword evidence="2" id="KW-1185">Reference proteome</keyword>
<comment type="caution">
    <text evidence="1">The sequence shown here is derived from an EMBL/GenBank/DDBJ whole genome shotgun (WGS) entry which is preliminary data.</text>
</comment>
<accession>A0A9D4F3J4</accession>
<evidence type="ECO:0008006" key="3">
    <source>
        <dbReference type="Google" id="ProtNLM"/>
    </source>
</evidence>
<dbReference type="EMBL" id="JAIWYP010000008">
    <property type="protein sequence ID" value="KAH3790649.1"/>
    <property type="molecule type" value="Genomic_DNA"/>
</dbReference>
<evidence type="ECO:0000313" key="1">
    <source>
        <dbReference type="EMBL" id="KAH3790649.1"/>
    </source>
</evidence>
<reference evidence="1" key="2">
    <citation type="submission" date="2020-11" db="EMBL/GenBank/DDBJ databases">
        <authorList>
            <person name="McCartney M.A."/>
            <person name="Auch B."/>
            <person name="Kono T."/>
            <person name="Mallez S."/>
            <person name="Becker A."/>
            <person name="Gohl D.M."/>
            <person name="Silverstein K.A.T."/>
            <person name="Koren S."/>
            <person name="Bechman K.B."/>
            <person name="Herman A."/>
            <person name="Abrahante J.E."/>
            <person name="Garbe J."/>
        </authorList>
    </citation>
    <scope>NUCLEOTIDE SEQUENCE</scope>
    <source>
        <strain evidence="1">Duluth1</strain>
        <tissue evidence="1">Whole animal</tissue>
    </source>
</reference>
<dbReference type="SUPFAM" id="SSF57903">
    <property type="entry name" value="FYVE/PHD zinc finger"/>
    <property type="match status" value="1"/>
</dbReference>